<dbReference type="PANTHER" id="PTHR11537">
    <property type="entry name" value="VOLTAGE-GATED POTASSIUM CHANNEL"/>
    <property type="match status" value="1"/>
</dbReference>
<dbReference type="STRING" id="1077348.A0A2G8RMP4"/>
<keyword evidence="7" id="KW-0407">Ion channel</keyword>
<dbReference type="Pfam" id="PF07885">
    <property type="entry name" value="Ion_trans_2"/>
    <property type="match status" value="1"/>
</dbReference>
<feature type="region of interest" description="Disordered" evidence="9">
    <location>
        <begin position="166"/>
        <end position="185"/>
    </location>
</feature>
<keyword evidence="2" id="KW-0813">Transport</keyword>
<evidence type="ECO:0000256" key="9">
    <source>
        <dbReference type="SAM" id="MobiDB-lite"/>
    </source>
</evidence>
<dbReference type="AlphaFoldDB" id="A0A2G8RMP4"/>
<keyword evidence="5" id="KW-0406">Ion transport</keyword>
<feature type="domain" description="Potassium channel" evidence="11">
    <location>
        <begin position="13"/>
        <end position="89"/>
    </location>
</feature>
<dbReference type="PRINTS" id="PR00169">
    <property type="entry name" value="KCHANNEL"/>
</dbReference>
<feature type="compositionally biased region" description="Basic and acidic residues" evidence="9">
    <location>
        <begin position="118"/>
        <end position="131"/>
    </location>
</feature>
<evidence type="ECO:0000256" key="7">
    <source>
        <dbReference type="ARBA" id="ARBA00023303"/>
    </source>
</evidence>
<evidence type="ECO:0000313" key="13">
    <source>
        <dbReference type="Proteomes" id="UP000230002"/>
    </source>
</evidence>
<feature type="compositionally biased region" description="Basic and acidic residues" evidence="9">
    <location>
        <begin position="224"/>
        <end position="239"/>
    </location>
</feature>
<comment type="caution">
    <text evidence="12">The sequence shown here is derived from an EMBL/GenBank/DDBJ whole genome shotgun (WGS) entry which is preliminary data.</text>
</comment>
<proteinExistence type="predicted"/>
<protein>
    <submittedName>
        <fullName evidence="12">Transporter</fullName>
    </submittedName>
</protein>
<feature type="transmembrane region" description="Helical" evidence="10">
    <location>
        <begin position="66"/>
        <end position="87"/>
    </location>
</feature>
<dbReference type="EMBL" id="AYKW01000069">
    <property type="protein sequence ID" value="PIL22784.1"/>
    <property type="molecule type" value="Genomic_DNA"/>
</dbReference>
<evidence type="ECO:0000256" key="2">
    <source>
        <dbReference type="ARBA" id="ARBA00022448"/>
    </source>
</evidence>
<comment type="subcellular location">
    <subcellularLocation>
        <location evidence="1">Membrane</location>
        <topology evidence="1">Multi-pass membrane protein</topology>
    </subcellularLocation>
</comment>
<name>A0A2G8RMP4_9APHY</name>
<dbReference type="InterPro" id="IPR013099">
    <property type="entry name" value="K_chnl_dom"/>
</dbReference>
<dbReference type="Gene3D" id="1.10.287.70">
    <property type="match status" value="1"/>
</dbReference>
<dbReference type="InterPro" id="IPR028325">
    <property type="entry name" value="VG_K_chnl"/>
</dbReference>
<feature type="coiled-coil region" evidence="8">
    <location>
        <begin position="192"/>
        <end position="219"/>
    </location>
</feature>
<feature type="region of interest" description="Disordered" evidence="9">
    <location>
        <begin position="111"/>
        <end position="131"/>
    </location>
</feature>
<evidence type="ECO:0000256" key="5">
    <source>
        <dbReference type="ARBA" id="ARBA00023065"/>
    </source>
</evidence>
<organism evidence="12 13">
    <name type="scientific">Ganoderma sinense ZZ0214-1</name>
    <dbReference type="NCBI Taxonomy" id="1077348"/>
    <lineage>
        <taxon>Eukaryota</taxon>
        <taxon>Fungi</taxon>
        <taxon>Dikarya</taxon>
        <taxon>Basidiomycota</taxon>
        <taxon>Agaricomycotina</taxon>
        <taxon>Agaricomycetes</taxon>
        <taxon>Polyporales</taxon>
        <taxon>Polyporaceae</taxon>
        <taxon>Ganoderma</taxon>
    </lineage>
</organism>
<gene>
    <name evidence="12" type="ORF">GSI_15479</name>
</gene>
<evidence type="ECO:0000256" key="8">
    <source>
        <dbReference type="SAM" id="Coils"/>
    </source>
</evidence>
<evidence type="ECO:0000256" key="4">
    <source>
        <dbReference type="ARBA" id="ARBA00022989"/>
    </source>
</evidence>
<keyword evidence="6 10" id="KW-0472">Membrane</keyword>
<dbReference type="OrthoDB" id="415460at2759"/>
<evidence type="ECO:0000256" key="6">
    <source>
        <dbReference type="ARBA" id="ARBA00023136"/>
    </source>
</evidence>
<dbReference type="GO" id="GO:0008076">
    <property type="term" value="C:voltage-gated potassium channel complex"/>
    <property type="evidence" value="ECO:0007669"/>
    <property type="project" value="InterPro"/>
</dbReference>
<evidence type="ECO:0000256" key="10">
    <source>
        <dbReference type="SAM" id="Phobius"/>
    </source>
</evidence>
<dbReference type="PANTHER" id="PTHR11537:SF254">
    <property type="entry name" value="POTASSIUM VOLTAGE-GATED CHANNEL PROTEIN SHAB"/>
    <property type="match status" value="1"/>
</dbReference>
<dbReference type="Proteomes" id="UP000230002">
    <property type="component" value="Unassembled WGS sequence"/>
</dbReference>
<dbReference type="SUPFAM" id="SSF81324">
    <property type="entry name" value="Voltage-gated potassium channels"/>
    <property type="match status" value="1"/>
</dbReference>
<evidence type="ECO:0000259" key="11">
    <source>
        <dbReference type="Pfam" id="PF07885"/>
    </source>
</evidence>
<evidence type="ECO:0000256" key="3">
    <source>
        <dbReference type="ARBA" id="ARBA00022692"/>
    </source>
</evidence>
<reference evidence="12 13" key="1">
    <citation type="journal article" date="2015" name="Sci. Rep.">
        <title>Chromosome-level genome map provides insights into diverse defense mechanisms in the medicinal fungus Ganoderma sinense.</title>
        <authorList>
            <person name="Zhu Y."/>
            <person name="Xu J."/>
            <person name="Sun C."/>
            <person name="Zhou S."/>
            <person name="Xu H."/>
            <person name="Nelson D.R."/>
            <person name="Qian J."/>
            <person name="Song J."/>
            <person name="Luo H."/>
            <person name="Xiang L."/>
            <person name="Li Y."/>
            <person name="Xu Z."/>
            <person name="Ji A."/>
            <person name="Wang L."/>
            <person name="Lu S."/>
            <person name="Hayward A."/>
            <person name="Sun W."/>
            <person name="Li X."/>
            <person name="Schwartz D.C."/>
            <person name="Wang Y."/>
            <person name="Chen S."/>
        </authorList>
    </citation>
    <scope>NUCLEOTIDE SEQUENCE [LARGE SCALE GENOMIC DNA]</scope>
    <source>
        <strain evidence="12 13">ZZ0214-1</strain>
    </source>
</reference>
<evidence type="ECO:0000313" key="12">
    <source>
        <dbReference type="EMBL" id="PIL22784.1"/>
    </source>
</evidence>
<keyword evidence="3 10" id="KW-0812">Transmembrane</keyword>
<sequence length="239" mass="26414">MVLVVFSTLLYFAERGTWDQTLGVFLNSDGDPSQFASIPAAGWFVIVTITTVGYGEITPRSFLGRVITLPLLVFGLLLIALPTFVLGREFSIVWEFMEEAQVSLPLSSSAEQPLTLKPEQKTREQDEQIDPFHDPLASPLLAARRPPEIATTTSLWRHAPEEISRPRATRVASISSNAPGPLDSTAAHNETSAELRAHLSELRAKVDRQEEMLRRIMAAVEGRQAQHRDAAGQEGSRSR</sequence>
<keyword evidence="4 10" id="KW-1133">Transmembrane helix</keyword>
<keyword evidence="8" id="KW-0175">Coiled coil</keyword>
<dbReference type="GO" id="GO:0001508">
    <property type="term" value="P:action potential"/>
    <property type="evidence" value="ECO:0007669"/>
    <property type="project" value="TreeGrafter"/>
</dbReference>
<feature type="region of interest" description="Disordered" evidence="9">
    <location>
        <begin position="220"/>
        <end position="239"/>
    </location>
</feature>
<evidence type="ECO:0000256" key="1">
    <source>
        <dbReference type="ARBA" id="ARBA00004141"/>
    </source>
</evidence>
<dbReference type="GO" id="GO:0005249">
    <property type="term" value="F:voltage-gated potassium channel activity"/>
    <property type="evidence" value="ECO:0007669"/>
    <property type="project" value="InterPro"/>
</dbReference>
<feature type="transmembrane region" description="Helical" evidence="10">
    <location>
        <begin position="35"/>
        <end position="54"/>
    </location>
</feature>
<keyword evidence="13" id="KW-1185">Reference proteome</keyword>
<accession>A0A2G8RMP4</accession>